<dbReference type="Proteomes" id="UP000077521">
    <property type="component" value="Unassembled WGS sequence"/>
</dbReference>
<dbReference type="HAMAP" id="MF_00206">
    <property type="entry name" value="Lipoyl_synth"/>
    <property type="match status" value="1"/>
</dbReference>
<dbReference type="InterPro" id="IPR006638">
    <property type="entry name" value="Elp3/MiaA/NifB-like_rSAM"/>
</dbReference>
<dbReference type="NCBIfam" id="NF004019">
    <property type="entry name" value="PRK05481.1"/>
    <property type="match status" value="1"/>
</dbReference>
<proteinExistence type="inferred from homology"/>
<feature type="region of interest" description="Disordered" evidence="10">
    <location>
        <begin position="97"/>
        <end position="123"/>
    </location>
</feature>
<comment type="subcellular location">
    <subcellularLocation>
        <location evidence="1 9">Mitochondrion</location>
    </subcellularLocation>
</comment>
<evidence type="ECO:0000313" key="12">
    <source>
        <dbReference type="Proteomes" id="UP000077521"/>
    </source>
</evidence>
<dbReference type="SUPFAM" id="SSF102114">
    <property type="entry name" value="Radical SAM enzymes"/>
    <property type="match status" value="1"/>
</dbReference>
<dbReference type="AlphaFoldDB" id="A0A177TCH3"/>
<keyword evidence="4 9" id="KW-0949">S-adenosyl-L-methionine</keyword>
<comment type="catalytic activity">
    <reaction evidence="8 9">
        <text>[[Fe-S] cluster scaffold protein carrying a second [4Fe-4S](2+) cluster] + N(6)-octanoyl-L-lysyl-[protein] + 2 oxidized [2Fe-2S]-[ferredoxin] + 2 S-adenosyl-L-methionine + 4 H(+) = [[Fe-S] cluster scaffold protein] + N(6)-[(R)-dihydrolipoyl]-L-lysyl-[protein] + 4 Fe(3+) + 2 hydrogen sulfide + 2 5'-deoxyadenosine + 2 L-methionine + 2 reduced [2Fe-2S]-[ferredoxin]</text>
        <dbReference type="Rhea" id="RHEA:16585"/>
        <dbReference type="Rhea" id="RHEA-COMP:9928"/>
        <dbReference type="Rhea" id="RHEA-COMP:10000"/>
        <dbReference type="Rhea" id="RHEA-COMP:10001"/>
        <dbReference type="Rhea" id="RHEA-COMP:10475"/>
        <dbReference type="Rhea" id="RHEA-COMP:14568"/>
        <dbReference type="Rhea" id="RHEA-COMP:14569"/>
        <dbReference type="ChEBI" id="CHEBI:15378"/>
        <dbReference type="ChEBI" id="CHEBI:17319"/>
        <dbReference type="ChEBI" id="CHEBI:29034"/>
        <dbReference type="ChEBI" id="CHEBI:29919"/>
        <dbReference type="ChEBI" id="CHEBI:33722"/>
        <dbReference type="ChEBI" id="CHEBI:33737"/>
        <dbReference type="ChEBI" id="CHEBI:33738"/>
        <dbReference type="ChEBI" id="CHEBI:57844"/>
        <dbReference type="ChEBI" id="CHEBI:59789"/>
        <dbReference type="ChEBI" id="CHEBI:78809"/>
        <dbReference type="ChEBI" id="CHEBI:83100"/>
        <dbReference type="EC" id="2.8.1.8"/>
    </reaction>
</comment>
<dbReference type="InterPro" id="IPR013785">
    <property type="entry name" value="Aldolase_TIM"/>
</dbReference>
<dbReference type="Gene3D" id="3.20.20.70">
    <property type="entry name" value="Aldolase class I"/>
    <property type="match status" value="1"/>
</dbReference>
<feature type="binding site" evidence="9">
    <location>
        <position position="198"/>
    </location>
    <ligand>
        <name>[4Fe-4S] cluster</name>
        <dbReference type="ChEBI" id="CHEBI:49883"/>
        <label>2</label>
        <note>4Fe-4S-S-AdoMet</note>
    </ligand>
</feature>
<evidence type="ECO:0000256" key="7">
    <source>
        <dbReference type="ARBA" id="ARBA00023014"/>
    </source>
</evidence>
<keyword evidence="2 9" id="KW-0004">4Fe-4S</keyword>
<evidence type="ECO:0000256" key="1">
    <source>
        <dbReference type="ARBA" id="ARBA00004173"/>
    </source>
</evidence>
<dbReference type="SFLD" id="SFLDF00271">
    <property type="entry name" value="lipoyl_synthase"/>
    <property type="match status" value="1"/>
</dbReference>
<sequence>MFARGSASSSRLTARGSSSIVSYTCPCAPSSSAAALVGSRRGLASEATQHPNYNGESSSNDGSSKKASSSTRIAAFRQAVAENTHLDLDAFATGYASSSPSQAESSRSPIDSPAPSGAHSPSMVQFGRENHVRLPSHLRTPIPRGQSYTRIKQDLRGLKLATVCEEAKCPNIGECWGGGKEKATATIMIMGDTCTRACRFCSVKTSRAPAALDPHEPANTAEAIARWGLGYIVLTSVDRDDVADGGSSHIAETISEIKKRSPRILVECLSPDFCGVKEDVARVAGNPDLDVFAHNIETVEALTPMVRDRRAKYRQTLEVLRYAKEIGKRSLITKTSIMLGCGEADEEVLQTLKDLRSVGVDVVTFGQYMRPTTRHMKVAEYVAPAKFEHWQTVAESLGFLYVASGPLVRSSYKAGEYFIKNVLEGRRAAEARQAGLATGTVLGDSAQQVAAQRS</sequence>
<protein>
    <recommendedName>
        <fullName evidence="9">Lipoyl synthase, mitochondrial</fullName>
        <ecNumber evidence="9">2.8.1.8</ecNumber>
    </recommendedName>
    <alternativeName>
        <fullName evidence="9">Lipoate synthase</fullName>
        <shortName evidence="9">LS</shortName>
        <shortName evidence="9">Lip-syn</shortName>
    </alternativeName>
    <alternativeName>
        <fullName evidence="9">Lipoic acid synthase</fullName>
    </alternativeName>
</protein>
<dbReference type="UniPathway" id="UPA00538">
    <property type="reaction ID" value="UER00593"/>
</dbReference>
<dbReference type="InterPro" id="IPR007197">
    <property type="entry name" value="rSAM"/>
</dbReference>
<gene>
    <name evidence="11" type="ORF">A4X13_0g3341</name>
</gene>
<feature type="compositionally biased region" description="Low complexity" evidence="10">
    <location>
        <begin position="57"/>
        <end position="70"/>
    </location>
</feature>
<dbReference type="CDD" id="cd01335">
    <property type="entry name" value="Radical_SAM"/>
    <property type="match status" value="1"/>
</dbReference>
<reference evidence="11" key="2">
    <citation type="journal article" date="2019" name="IMA Fungus">
        <title>Genome sequencing and comparison of five Tilletia species to identify candidate genes for the detection of regulated species infecting wheat.</title>
        <authorList>
            <person name="Nguyen H.D.T."/>
            <person name="Sultana T."/>
            <person name="Kesanakurti P."/>
            <person name="Hambleton S."/>
        </authorList>
    </citation>
    <scope>NUCLEOTIDE SEQUENCE</scope>
    <source>
        <strain evidence="11">DAOMC 236416</strain>
    </source>
</reference>
<keyword evidence="12" id="KW-1185">Reference proteome</keyword>
<evidence type="ECO:0000256" key="5">
    <source>
        <dbReference type="ARBA" id="ARBA00022723"/>
    </source>
</evidence>
<keyword evidence="9" id="KW-0496">Mitochondrion</keyword>
<feature type="compositionally biased region" description="Low complexity" evidence="10">
    <location>
        <begin position="97"/>
        <end position="108"/>
    </location>
</feature>
<dbReference type="GO" id="GO:0009249">
    <property type="term" value="P:protein lipoylation"/>
    <property type="evidence" value="ECO:0007669"/>
    <property type="project" value="UniProtKB-UniRule"/>
</dbReference>
<dbReference type="Pfam" id="PF16881">
    <property type="entry name" value="LIAS_N"/>
    <property type="match status" value="1"/>
</dbReference>
<name>A0A177TCH3_9BASI</name>
<dbReference type="NCBIfam" id="TIGR00510">
    <property type="entry name" value="lipA"/>
    <property type="match status" value="1"/>
</dbReference>
<evidence type="ECO:0000256" key="6">
    <source>
        <dbReference type="ARBA" id="ARBA00023004"/>
    </source>
</evidence>
<accession>A0A177TCH3</accession>
<dbReference type="PANTHER" id="PTHR10949:SF0">
    <property type="entry name" value="LIPOYL SYNTHASE, MITOCHONDRIAL"/>
    <property type="match status" value="1"/>
</dbReference>
<feature type="binding site" evidence="9">
    <location>
        <position position="169"/>
    </location>
    <ligand>
        <name>[4Fe-4S] cluster</name>
        <dbReference type="ChEBI" id="CHEBI:49883"/>
        <label>1</label>
    </ligand>
</feature>
<dbReference type="GO" id="GO:0051539">
    <property type="term" value="F:4 iron, 4 sulfur cluster binding"/>
    <property type="evidence" value="ECO:0007669"/>
    <property type="project" value="UniProtKB-UniRule"/>
</dbReference>
<feature type="binding site" evidence="9">
    <location>
        <position position="201"/>
    </location>
    <ligand>
        <name>[4Fe-4S] cluster</name>
        <dbReference type="ChEBI" id="CHEBI:49883"/>
        <label>2</label>
        <note>4Fe-4S-S-AdoMet</note>
    </ligand>
</feature>
<dbReference type="EC" id="2.8.1.8" evidence="9"/>
<comment type="cofactor">
    <cofactor evidence="9">
        <name>[4Fe-4S] cluster</name>
        <dbReference type="ChEBI" id="CHEBI:49883"/>
    </cofactor>
    <text evidence="9">Binds 2 [4Fe-4S] clusters per subunit. One cluster is coordinated with 3 cysteines and an exchangeable S-adenosyl-L-methionine.</text>
</comment>
<evidence type="ECO:0000256" key="8">
    <source>
        <dbReference type="ARBA" id="ARBA00047326"/>
    </source>
</evidence>
<dbReference type="PANTHER" id="PTHR10949">
    <property type="entry name" value="LIPOYL SYNTHASE"/>
    <property type="match status" value="1"/>
</dbReference>
<dbReference type="GO" id="GO:0046872">
    <property type="term" value="F:metal ion binding"/>
    <property type="evidence" value="ECO:0007669"/>
    <property type="project" value="UniProtKB-KW"/>
</dbReference>
<evidence type="ECO:0000256" key="2">
    <source>
        <dbReference type="ARBA" id="ARBA00022485"/>
    </source>
</evidence>
<reference evidence="11" key="1">
    <citation type="submission" date="2016-04" db="EMBL/GenBank/DDBJ databases">
        <authorList>
            <person name="Nguyen H.D."/>
            <person name="Samba Siva P."/>
            <person name="Cullis J."/>
            <person name="Levesque C.A."/>
            <person name="Hambleton S."/>
        </authorList>
    </citation>
    <scope>NUCLEOTIDE SEQUENCE</scope>
    <source>
        <strain evidence="11">DAOMC 236416</strain>
    </source>
</reference>
<dbReference type="Pfam" id="PF04055">
    <property type="entry name" value="Radical_SAM"/>
    <property type="match status" value="1"/>
</dbReference>
<feature type="compositionally biased region" description="Low complexity" evidence="10">
    <location>
        <begin position="1"/>
        <end position="35"/>
    </location>
</feature>
<dbReference type="SFLD" id="SFLDS00029">
    <property type="entry name" value="Radical_SAM"/>
    <property type="match status" value="1"/>
</dbReference>
<feature type="binding site" evidence="9">
    <location>
        <position position="175"/>
    </location>
    <ligand>
        <name>[4Fe-4S] cluster</name>
        <dbReference type="ChEBI" id="CHEBI:49883"/>
        <label>1</label>
    </ligand>
</feature>
<evidence type="ECO:0000256" key="3">
    <source>
        <dbReference type="ARBA" id="ARBA00022679"/>
    </source>
</evidence>
<dbReference type="InterPro" id="IPR031691">
    <property type="entry name" value="LIAS_N"/>
</dbReference>
<comment type="similarity">
    <text evidence="9">Belongs to the radical SAM superfamily. Lipoyl synthase family.</text>
</comment>
<evidence type="ECO:0000256" key="9">
    <source>
        <dbReference type="HAMAP-Rule" id="MF_03123"/>
    </source>
</evidence>
<dbReference type="PROSITE" id="PS51918">
    <property type="entry name" value="RADICAL_SAM"/>
    <property type="match status" value="1"/>
</dbReference>
<feature type="binding site" evidence="9">
    <location>
        <position position="194"/>
    </location>
    <ligand>
        <name>[4Fe-4S] cluster</name>
        <dbReference type="ChEBI" id="CHEBI:49883"/>
        <label>2</label>
        <note>4Fe-4S-S-AdoMet</note>
    </ligand>
</feature>
<organism evidence="11 12">
    <name type="scientific">Tilletia indica</name>
    <dbReference type="NCBI Taxonomy" id="43049"/>
    <lineage>
        <taxon>Eukaryota</taxon>
        <taxon>Fungi</taxon>
        <taxon>Dikarya</taxon>
        <taxon>Basidiomycota</taxon>
        <taxon>Ustilaginomycotina</taxon>
        <taxon>Exobasidiomycetes</taxon>
        <taxon>Tilletiales</taxon>
        <taxon>Tilletiaceae</taxon>
        <taxon>Tilletia</taxon>
    </lineage>
</organism>
<dbReference type="InterPro" id="IPR058240">
    <property type="entry name" value="rSAM_sf"/>
</dbReference>
<feature type="binding site" evidence="9">
    <location>
        <position position="164"/>
    </location>
    <ligand>
        <name>[4Fe-4S] cluster</name>
        <dbReference type="ChEBI" id="CHEBI:49883"/>
        <label>1</label>
    </ligand>
</feature>
<keyword evidence="6 9" id="KW-0408">Iron</keyword>
<dbReference type="SMART" id="SM00729">
    <property type="entry name" value="Elp3"/>
    <property type="match status" value="1"/>
</dbReference>
<keyword evidence="5 9" id="KW-0479">Metal-binding</keyword>
<feature type="region of interest" description="Disordered" evidence="10">
    <location>
        <begin position="1"/>
        <end position="70"/>
    </location>
</feature>
<keyword evidence="7 9" id="KW-0411">Iron-sulfur</keyword>
<comment type="function">
    <text evidence="9">Catalyzes the radical-mediated insertion of two sulfur atoms into the C-6 and C-8 positions of the octanoyl moiety bound to the lipoyl domains of lipoate-dependent enzymes, thereby converting the octanoylated domains into lipoylated derivatives.</text>
</comment>
<dbReference type="SFLD" id="SFLDG01058">
    <property type="entry name" value="lipoyl_synthase_like"/>
    <property type="match status" value="1"/>
</dbReference>
<evidence type="ECO:0000313" key="11">
    <source>
        <dbReference type="EMBL" id="KAE8254624.1"/>
    </source>
</evidence>
<keyword evidence="3 9" id="KW-0808">Transferase</keyword>
<evidence type="ECO:0000256" key="10">
    <source>
        <dbReference type="SAM" id="MobiDB-lite"/>
    </source>
</evidence>
<comment type="pathway">
    <text evidence="9">Protein modification; protein lipoylation via endogenous pathway; protein N(6)-(lipoyl)lysine from octanoyl-[acyl-carrier-protein]: step 2/2.</text>
</comment>
<feature type="compositionally biased region" description="Polar residues" evidence="10">
    <location>
        <begin position="46"/>
        <end position="56"/>
    </location>
</feature>
<dbReference type="GO" id="GO:0005739">
    <property type="term" value="C:mitochondrion"/>
    <property type="evidence" value="ECO:0007669"/>
    <property type="project" value="UniProtKB-SubCell"/>
</dbReference>
<dbReference type="NCBIfam" id="NF009544">
    <property type="entry name" value="PRK12928.1"/>
    <property type="match status" value="1"/>
</dbReference>
<dbReference type="GO" id="GO:0016992">
    <property type="term" value="F:lipoate synthase activity"/>
    <property type="evidence" value="ECO:0007669"/>
    <property type="project" value="UniProtKB-UniRule"/>
</dbReference>
<dbReference type="InterPro" id="IPR003698">
    <property type="entry name" value="Lipoyl_synth"/>
</dbReference>
<dbReference type="EMBL" id="LWDF02000184">
    <property type="protein sequence ID" value="KAE8254624.1"/>
    <property type="molecule type" value="Genomic_DNA"/>
</dbReference>
<comment type="caution">
    <text evidence="11">The sequence shown here is derived from an EMBL/GenBank/DDBJ whole genome shotgun (WGS) entry which is preliminary data.</text>
</comment>
<evidence type="ECO:0000256" key="4">
    <source>
        <dbReference type="ARBA" id="ARBA00022691"/>
    </source>
</evidence>
<feature type="binding site" evidence="9">
    <location>
        <position position="411"/>
    </location>
    <ligand>
        <name>[4Fe-4S] cluster</name>
        <dbReference type="ChEBI" id="CHEBI:49883"/>
        <label>1</label>
    </ligand>
</feature>